<proteinExistence type="predicted"/>
<dbReference type="Proteomes" id="UP000070263">
    <property type="component" value="Unassembled WGS sequence"/>
</dbReference>
<name>A0A133VIL4_9EURY</name>
<organism evidence="1 2">
    <name type="scientific">candidate division MSBL1 archaeon SCGC-AAA382A20</name>
    <dbReference type="NCBI Taxonomy" id="1698280"/>
    <lineage>
        <taxon>Archaea</taxon>
        <taxon>Methanobacteriati</taxon>
        <taxon>Methanobacteriota</taxon>
        <taxon>candidate division MSBL1</taxon>
    </lineage>
</organism>
<keyword evidence="2" id="KW-1185">Reference proteome</keyword>
<comment type="caution">
    <text evidence="1">The sequence shown here is derived from an EMBL/GenBank/DDBJ whole genome shotgun (WGS) entry which is preliminary data.</text>
</comment>
<evidence type="ECO:0000313" key="1">
    <source>
        <dbReference type="EMBL" id="KXB06283.1"/>
    </source>
</evidence>
<protein>
    <submittedName>
        <fullName evidence="1">Uncharacterized protein</fullName>
    </submittedName>
</protein>
<accession>A0A133VIL4</accession>
<dbReference type="PROSITE" id="PS51257">
    <property type="entry name" value="PROKAR_LIPOPROTEIN"/>
    <property type="match status" value="1"/>
</dbReference>
<reference evidence="1 2" key="1">
    <citation type="journal article" date="2016" name="Sci. Rep.">
        <title>Metabolic traits of an uncultured archaeal lineage -MSBL1- from brine pools of the Red Sea.</title>
        <authorList>
            <person name="Mwirichia R."/>
            <person name="Alam I."/>
            <person name="Rashid M."/>
            <person name="Vinu M."/>
            <person name="Ba-Alawi W."/>
            <person name="Anthony Kamau A."/>
            <person name="Kamanda Ngugi D."/>
            <person name="Goker M."/>
            <person name="Klenk H.P."/>
            <person name="Bajic V."/>
            <person name="Stingl U."/>
        </authorList>
    </citation>
    <scope>NUCLEOTIDE SEQUENCE [LARGE SCALE GENOMIC DNA]</scope>
    <source>
        <strain evidence="1">SCGC-AAA382A20</strain>
    </source>
</reference>
<evidence type="ECO:0000313" key="2">
    <source>
        <dbReference type="Proteomes" id="UP000070263"/>
    </source>
</evidence>
<sequence length="106" mass="11916">MRIQPGEMFGGQVCFNVFTSCKGPTLNDCASVCCPSLLFKTSIPFIELSLGRNPVESGGTVGVGVEETQPVTYLLEWDDVSKTWYEESYSTRNRPEKSGREVRRWK</sequence>
<dbReference type="AlphaFoldDB" id="A0A133VIL4"/>
<dbReference type="EMBL" id="LHYE01000050">
    <property type="protein sequence ID" value="KXB06283.1"/>
    <property type="molecule type" value="Genomic_DNA"/>
</dbReference>
<gene>
    <name evidence="1" type="ORF">AKJ51_03940</name>
</gene>